<name>A0A9X0DNR9_9HELO</name>
<proteinExistence type="predicted"/>
<sequence>MQPSTSYPHNTYNITHHINHITSKLKVFLHKHNMPSLKSPKLIPDGLNEVERAVYQKIIDTVAALRKNNYVFPHVVAITDLGKDYDDLAAMIVLKELHRLGAIKLEGFVANLLPADKRAHLGRRALDLLGLRDISVGQGTNGTDKEAKPQIYEFPPSVMGKKPYPIQPKGSESLMQIKYKAEREGYKLTFCLISSLQDISEFEERLRPKDPSQPHPLKQITAKVVLQGAYNLENCPEHDSKGLPHRRILKADRIAANNDFNWQAAQDFHSFLDREEIPSVVYTKTAAYDAHLRPSIFHDMAQTGQTLGIALKGIEGPQNTGFYEGACRMEGGKPAPFMKGRDQQWFLLRRTHYFDTRPRELNPEKLPKGEEILKYCKVIVYDALAALGTLPEAILDALDVLEAPNYEKQLVHNKLHRVVGVMPEKNWELATQDELDKARLVNDEDNPFKSPASTTENMKTVLEALLMGAMLDCKAKGVGHEPGDKSGLGGVKKAK</sequence>
<dbReference type="Proteomes" id="UP001152300">
    <property type="component" value="Unassembled WGS sequence"/>
</dbReference>
<dbReference type="OrthoDB" id="2564527at2759"/>
<protein>
    <recommendedName>
        <fullName evidence="3">Inosine/uridine-preferring nucleoside hydrolase domain-containing protein</fullName>
    </recommendedName>
</protein>
<dbReference type="EMBL" id="JAPEIS010000003">
    <property type="protein sequence ID" value="KAJ8068417.1"/>
    <property type="molecule type" value="Genomic_DNA"/>
</dbReference>
<evidence type="ECO:0000313" key="1">
    <source>
        <dbReference type="EMBL" id="KAJ8068417.1"/>
    </source>
</evidence>
<gene>
    <name evidence="1" type="ORF">OCU04_003975</name>
</gene>
<dbReference type="AlphaFoldDB" id="A0A9X0DNR9"/>
<dbReference type="GO" id="GO:0016799">
    <property type="term" value="F:hydrolase activity, hydrolyzing N-glycosyl compounds"/>
    <property type="evidence" value="ECO:0007669"/>
    <property type="project" value="InterPro"/>
</dbReference>
<reference evidence="1" key="1">
    <citation type="submission" date="2022-11" db="EMBL/GenBank/DDBJ databases">
        <title>Genome Resource of Sclerotinia nivalis Strain SnTB1, a Plant Pathogen Isolated from American Ginseng.</title>
        <authorList>
            <person name="Fan S."/>
        </authorList>
    </citation>
    <scope>NUCLEOTIDE SEQUENCE</scope>
    <source>
        <strain evidence="1">SnTB1</strain>
    </source>
</reference>
<evidence type="ECO:0000313" key="2">
    <source>
        <dbReference type="Proteomes" id="UP001152300"/>
    </source>
</evidence>
<dbReference type="InterPro" id="IPR036452">
    <property type="entry name" value="Ribo_hydro-like"/>
</dbReference>
<evidence type="ECO:0008006" key="3">
    <source>
        <dbReference type="Google" id="ProtNLM"/>
    </source>
</evidence>
<keyword evidence="2" id="KW-1185">Reference proteome</keyword>
<dbReference type="Gene3D" id="3.90.245.10">
    <property type="entry name" value="Ribonucleoside hydrolase-like"/>
    <property type="match status" value="1"/>
</dbReference>
<comment type="caution">
    <text evidence="1">The sequence shown here is derived from an EMBL/GenBank/DDBJ whole genome shotgun (WGS) entry which is preliminary data.</text>
</comment>
<accession>A0A9X0DNR9</accession>
<organism evidence="1 2">
    <name type="scientific">Sclerotinia nivalis</name>
    <dbReference type="NCBI Taxonomy" id="352851"/>
    <lineage>
        <taxon>Eukaryota</taxon>
        <taxon>Fungi</taxon>
        <taxon>Dikarya</taxon>
        <taxon>Ascomycota</taxon>
        <taxon>Pezizomycotina</taxon>
        <taxon>Leotiomycetes</taxon>
        <taxon>Helotiales</taxon>
        <taxon>Sclerotiniaceae</taxon>
        <taxon>Sclerotinia</taxon>
    </lineage>
</organism>